<organism evidence="3 4">
    <name type="scientific">Streptomyces candidus</name>
    <dbReference type="NCBI Taxonomy" id="67283"/>
    <lineage>
        <taxon>Bacteria</taxon>
        <taxon>Bacillati</taxon>
        <taxon>Actinomycetota</taxon>
        <taxon>Actinomycetes</taxon>
        <taxon>Kitasatosporales</taxon>
        <taxon>Streptomycetaceae</taxon>
        <taxon>Streptomyces</taxon>
    </lineage>
</organism>
<feature type="transmembrane region" description="Helical" evidence="2">
    <location>
        <begin position="667"/>
        <end position="687"/>
    </location>
</feature>
<comment type="caution">
    <text evidence="3">The sequence shown here is derived from an EMBL/GenBank/DDBJ whole genome shotgun (WGS) entry which is preliminary data.</text>
</comment>
<reference evidence="3 4" key="1">
    <citation type="submission" date="2020-08" db="EMBL/GenBank/DDBJ databases">
        <title>Genomic Encyclopedia of Type Strains, Phase IV (KMG-IV): sequencing the most valuable type-strain genomes for metagenomic binning, comparative biology and taxonomic classification.</title>
        <authorList>
            <person name="Goeker M."/>
        </authorList>
    </citation>
    <scope>NUCLEOTIDE SEQUENCE [LARGE SCALE GENOMIC DNA]</scope>
    <source>
        <strain evidence="3 4">DSM 40141</strain>
    </source>
</reference>
<feature type="transmembrane region" description="Helical" evidence="2">
    <location>
        <begin position="319"/>
        <end position="342"/>
    </location>
</feature>
<feature type="transmembrane region" description="Helical" evidence="2">
    <location>
        <begin position="156"/>
        <end position="175"/>
    </location>
</feature>
<name>A0A7X0LPU0_9ACTN</name>
<feature type="transmembrane region" description="Helical" evidence="2">
    <location>
        <begin position="428"/>
        <end position="454"/>
    </location>
</feature>
<feature type="transmembrane region" description="Helical" evidence="2">
    <location>
        <begin position="205"/>
        <end position="226"/>
    </location>
</feature>
<evidence type="ECO:0000313" key="4">
    <source>
        <dbReference type="Proteomes" id="UP000540423"/>
    </source>
</evidence>
<feature type="transmembrane region" description="Helical" evidence="2">
    <location>
        <begin position="641"/>
        <end position="661"/>
    </location>
</feature>
<accession>A0A7X0LPU0</accession>
<feature type="transmembrane region" description="Helical" evidence="2">
    <location>
        <begin position="483"/>
        <end position="503"/>
    </location>
</feature>
<feature type="transmembrane region" description="Helical" evidence="2">
    <location>
        <begin position="372"/>
        <end position="390"/>
    </location>
</feature>
<keyword evidence="2" id="KW-1133">Transmembrane helix</keyword>
<feature type="compositionally biased region" description="Low complexity" evidence="1">
    <location>
        <begin position="270"/>
        <end position="289"/>
    </location>
</feature>
<feature type="transmembrane region" description="Helical" evidence="2">
    <location>
        <begin position="348"/>
        <end position="365"/>
    </location>
</feature>
<evidence type="ECO:0000256" key="1">
    <source>
        <dbReference type="SAM" id="MobiDB-lite"/>
    </source>
</evidence>
<feature type="transmembrane region" description="Helical" evidence="2">
    <location>
        <begin position="796"/>
        <end position="815"/>
    </location>
</feature>
<feature type="transmembrane region" description="Helical" evidence="2">
    <location>
        <begin position="182"/>
        <end position="199"/>
    </location>
</feature>
<feature type="transmembrane region" description="Helical" evidence="2">
    <location>
        <begin position="743"/>
        <end position="761"/>
    </location>
</feature>
<feature type="compositionally biased region" description="Low complexity" evidence="1">
    <location>
        <begin position="235"/>
        <end position="263"/>
    </location>
</feature>
<feature type="transmembrane region" description="Helical" evidence="2">
    <location>
        <begin position="821"/>
        <end position="839"/>
    </location>
</feature>
<dbReference type="RefSeq" id="WP_185030669.1">
    <property type="nucleotide sequence ID" value="NZ_BNBN01000008.1"/>
</dbReference>
<feature type="transmembrane region" description="Helical" evidence="2">
    <location>
        <begin position="719"/>
        <end position="736"/>
    </location>
</feature>
<keyword evidence="4" id="KW-1185">Reference proteome</keyword>
<feature type="transmembrane region" description="Helical" evidence="2">
    <location>
        <begin position="69"/>
        <end position="89"/>
    </location>
</feature>
<feature type="transmembrane region" description="Helical" evidence="2">
    <location>
        <begin position="396"/>
        <end position="416"/>
    </location>
</feature>
<dbReference type="EMBL" id="JACHEM010000006">
    <property type="protein sequence ID" value="MBB6436332.1"/>
    <property type="molecule type" value="Genomic_DNA"/>
</dbReference>
<dbReference type="NCBIfam" id="NF047321">
    <property type="entry name" value="SCO7613_CTERM"/>
    <property type="match status" value="1"/>
</dbReference>
<feature type="region of interest" description="Disordered" evidence="1">
    <location>
        <begin position="235"/>
        <end position="310"/>
    </location>
</feature>
<proteinExistence type="predicted"/>
<feature type="transmembrane region" description="Helical" evidence="2">
    <location>
        <begin position="874"/>
        <end position="891"/>
    </location>
</feature>
<evidence type="ECO:0000313" key="3">
    <source>
        <dbReference type="EMBL" id="MBB6436332.1"/>
    </source>
</evidence>
<feature type="transmembrane region" description="Helical" evidence="2">
    <location>
        <begin position="617"/>
        <end position="634"/>
    </location>
</feature>
<protein>
    <submittedName>
        <fullName evidence="3">Uncharacterized protein</fullName>
    </submittedName>
</protein>
<sequence>MSDTPPLAPAEELVVIDGELARLDARRHQLLLRRAWLLTVLGPRVTPPHPSWQPAAVPSASSAPGAQNVLLTLGGILLAVAALAFTLVGWGQLGIAGRAAVLAVVTLGALAAPALLVRRGLTATAESVGVVGLILTTLDAYALYEVAFPAVDGTAYTALAAAVLAPLWAAYGLLLPRLRSPLPAALLAAQLPLPLWAATHSTTELPFLWALLATAALNAAVAVRLLRRPAAATGSASGARPAAASTDSTSPAGTSASTGPAADPAVPANASTGPGSPAGTSGRSGSSAPLTPGAALPDAGPHTPRAAGSGHSLAPVGALAAFCAWATGGLALLAGLAFSVASSTTAEAVRPSGILLAGAALALAVSLRRPQTATAVVAGLALVAATAGAVRPALPVAWVVPAYLLCALAVLVSASVPGPRLPRAVRHGLRGAAAAVGGGAVLTTLPALALSVLAGPLSRAVAPWHGLPATVRETVGSGSDVPWQTMSTAPLVLLTVASVFVAVHRRSPHPAAAAGAVLTGSAALLLVPAALNLPYVAALALHVATATAALLLAARAFPPTLPAAFASPASPAVASTAPAGSPSARSRTAAAHSALAAGLVAAGAVSCLALASRSSTFGVLGALLAVFGVLGARGPAPVLRVVGAVAAVGCATGLAGASAAVLDATPLQAAALVLTVPVSVALLAALVPRLPGSTVLPAEIAAAGAALLAVGLVVGDLPALATVLGLCAAIVAGTAARPDRRHAGWAAAVLFLLAAWVRLAAWQVEEPEAYTLPVTVLALAAGHLRRRGAPGTSSWTAYGAGLAVTLLPSLVAVWADPYWPRPLLLGCASLVVTLLGARYRLGAPLLLGSVVLSLVALHELAPYVVQVVGVLPRWLPPALAGLFLLAVGATYERRLHEARRLRERLTRLG</sequence>
<dbReference type="AlphaFoldDB" id="A0A7X0LPU0"/>
<feature type="transmembrane region" description="Helical" evidence="2">
    <location>
        <begin position="589"/>
        <end position="611"/>
    </location>
</feature>
<evidence type="ECO:0000256" key="2">
    <source>
        <dbReference type="SAM" id="Phobius"/>
    </source>
</evidence>
<keyword evidence="2" id="KW-0812">Transmembrane</keyword>
<dbReference type="Proteomes" id="UP000540423">
    <property type="component" value="Unassembled WGS sequence"/>
</dbReference>
<gene>
    <name evidence="3" type="ORF">HNQ79_002796</name>
</gene>
<keyword evidence="2" id="KW-0472">Membrane</keyword>
<feature type="transmembrane region" description="Helical" evidence="2">
    <location>
        <begin position="767"/>
        <end position="784"/>
    </location>
</feature>
<feature type="transmembrane region" description="Helical" evidence="2">
    <location>
        <begin position="128"/>
        <end position="144"/>
    </location>
</feature>
<feature type="transmembrane region" description="Helical" evidence="2">
    <location>
        <begin position="846"/>
        <end position="868"/>
    </location>
</feature>
<feature type="transmembrane region" description="Helical" evidence="2">
    <location>
        <begin position="95"/>
        <end position="116"/>
    </location>
</feature>
<dbReference type="InterPro" id="IPR058062">
    <property type="entry name" value="SCO7613_C"/>
</dbReference>
<feature type="transmembrane region" description="Helical" evidence="2">
    <location>
        <begin position="510"/>
        <end position="529"/>
    </location>
</feature>